<dbReference type="EMBL" id="FQZQ01000009">
    <property type="protein sequence ID" value="SHJ49610.1"/>
    <property type="molecule type" value="Genomic_DNA"/>
</dbReference>
<feature type="domain" description="DUF4833" evidence="2">
    <location>
        <begin position="63"/>
        <end position="187"/>
    </location>
</feature>
<organism evidence="3 4">
    <name type="scientific">Shimia gijangensis</name>
    <dbReference type="NCBI Taxonomy" id="1470563"/>
    <lineage>
        <taxon>Bacteria</taxon>
        <taxon>Pseudomonadati</taxon>
        <taxon>Pseudomonadota</taxon>
        <taxon>Alphaproteobacteria</taxon>
        <taxon>Rhodobacterales</taxon>
        <taxon>Roseobacteraceae</taxon>
    </lineage>
</organism>
<protein>
    <recommendedName>
        <fullName evidence="2">DUF4833 domain-containing protein</fullName>
    </recommendedName>
</protein>
<keyword evidence="1" id="KW-0732">Signal</keyword>
<proteinExistence type="predicted"/>
<evidence type="ECO:0000256" key="1">
    <source>
        <dbReference type="SAM" id="SignalP"/>
    </source>
</evidence>
<keyword evidence="4" id="KW-1185">Reference proteome</keyword>
<feature type="signal peptide" evidence="1">
    <location>
        <begin position="1"/>
        <end position="31"/>
    </location>
</feature>
<evidence type="ECO:0000313" key="4">
    <source>
        <dbReference type="Proteomes" id="UP000183982"/>
    </source>
</evidence>
<gene>
    <name evidence="3" type="ORF">SAMN05444000_109106</name>
</gene>
<name>A0A1M6JSM8_9RHOB</name>
<dbReference type="AlphaFoldDB" id="A0A1M6JSM8"/>
<dbReference type="InterPro" id="IPR032269">
    <property type="entry name" value="DUF4833"/>
</dbReference>
<accession>A0A1M6JSM8</accession>
<dbReference type="Proteomes" id="UP000183982">
    <property type="component" value="Unassembled WGS sequence"/>
</dbReference>
<dbReference type="OrthoDB" id="9785831at2"/>
<evidence type="ECO:0000259" key="2">
    <source>
        <dbReference type="Pfam" id="PF16117"/>
    </source>
</evidence>
<feature type="chain" id="PRO_5012612874" description="DUF4833 domain-containing protein" evidence="1">
    <location>
        <begin position="32"/>
        <end position="209"/>
    </location>
</feature>
<reference evidence="4" key="1">
    <citation type="submission" date="2016-11" db="EMBL/GenBank/DDBJ databases">
        <authorList>
            <person name="Varghese N."/>
            <person name="Submissions S."/>
        </authorList>
    </citation>
    <scope>NUCLEOTIDE SEQUENCE [LARGE SCALE GENOMIC DNA]</scope>
    <source>
        <strain evidence="4">DSM 100564</strain>
    </source>
</reference>
<sequence>MTSPQIPKRRALIGAILAACLACILPNSSPADPSLNLTRSETSASLPKIQPTWKTPSDQNMVFYLQRSMNRNTVVYTTQYDPKGALKKVPIKAYWRRYAEQGQTRALKWIERKFAYGVKSRQNQNDKIWAVRFAALSNLPLELRHTGPNSAALWARINNRDYRLIYGYLDLDESGLITRVVQLRLVTFDPTLNKYVTHLISVSDGDIRE</sequence>
<evidence type="ECO:0000313" key="3">
    <source>
        <dbReference type="EMBL" id="SHJ49610.1"/>
    </source>
</evidence>
<dbReference type="Pfam" id="PF16117">
    <property type="entry name" value="DUF4833"/>
    <property type="match status" value="1"/>
</dbReference>
<dbReference type="STRING" id="1470563.SAMN05444000_109106"/>